<sequence>MAEISEESPPSPPSPPKNQALNKRISNYVRGRYRKLLGGAKVTKDSAFSPNSDQQPAPEPQHRTISGYLGLIAKLTSVTSASWHLLPVTDIFPETPSPEVYLYQDELMNTLLSLPNLTCLAFNGGRIPAWEPSPNQMKSLRILQINCESLSYTRAEIARVINFLIENCDKLSELQLRFHSTYWGPREFDGDPILGDILSSDATSNSDTTAGISAHMGKSQLKTLTVSGCNMTLTRNAAVHLQNLSCLEILDNECIRQQNFWDTIQAAGIELKSIKLNSMDPSYLDYLHSYSGLECLELSTRTSFRDWGDLRGQNMASIGGYSDHRAVKFYAAIEKHAETLEVLSIESYKEDLWCFGLHNASIIGKLQQLRILAIPIDSRMIVDTEAGLDVEDDVLCLFQQVSNHSSLETIQWYLAAETVDRQTRARRRILALGKELQQNSMLDGDCRRFRWKSIYVHEPSITSVAWQFIT</sequence>
<accession>A0ABR1JIM8</accession>
<dbReference type="Gene3D" id="3.80.10.10">
    <property type="entry name" value="Ribonuclease Inhibitor"/>
    <property type="match status" value="1"/>
</dbReference>
<evidence type="ECO:0000256" key="1">
    <source>
        <dbReference type="SAM" id="MobiDB-lite"/>
    </source>
</evidence>
<evidence type="ECO:0008006" key="4">
    <source>
        <dbReference type="Google" id="ProtNLM"/>
    </source>
</evidence>
<protein>
    <recommendedName>
        <fullName evidence="4">RNI-like protein</fullName>
    </recommendedName>
</protein>
<evidence type="ECO:0000313" key="2">
    <source>
        <dbReference type="EMBL" id="KAK7458790.1"/>
    </source>
</evidence>
<gene>
    <name evidence="2" type="ORF">VKT23_009795</name>
</gene>
<dbReference type="SUPFAM" id="SSF52047">
    <property type="entry name" value="RNI-like"/>
    <property type="match status" value="1"/>
</dbReference>
<keyword evidence="3" id="KW-1185">Reference proteome</keyword>
<proteinExistence type="predicted"/>
<dbReference type="EMBL" id="JBANRG010000017">
    <property type="protein sequence ID" value="KAK7458790.1"/>
    <property type="molecule type" value="Genomic_DNA"/>
</dbReference>
<dbReference type="Proteomes" id="UP001498398">
    <property type="component" value="Unassembled WGS sequence"/>
</dbReference>
<feature type="region of interest" description="Disordered" evidence="1">
    <location>
        <begin position="1"/>
        <end position="23"/>
    </location>
</feature>
<evidence type="ECO:0000313" key="3">
    <source>
        <dbReference type="Proteomes" id="UP001498398"/>
    </source>
</evidence>
<feature type="region of interest" description="Disordered" evidence="1">
    <location>
        <begin position="41"/>
        <end position="62"/>
    </location>
</feature>
<reference evidence="2 3" key="1">
    <citation type="submission" date="2024-01" db="EMBL/GenBank/DDBJ databases">
        <title>A draft genome for the cacao thread blight pathogen Marasmiellus scandens.</title>
        <authorList>
            <person name="Baruah I.K."/>
            <person name="Leung J."/>
            <person name="Bukari Y."/>
            <person name="Amoako-Attah I."/>
            <person name="Meinhardt L.W."/>
            <person name="Bailey B.A."/>
            <person name="Cohen S.P."/>
        </authorList>
    </citation>
    <scope>NUCLEOTIDE SEQUENCE [LARGE SCALE GENOMIC DNA]</scope>
    <source>
        <strain evidence="2 3">GH-19</strain>
    </source>
</reference>
<comment type="caution">
    <text evidence="2">The sequence shown here is derived from an EMBL/GenBank/DDBJ whole genome shotgun (WGS) entry which is preliminary data.</text>
</comment>
<name>A0ABR1JIM8_9AGAR</name>
<dbReference type="InterPro" id="IPR032675">
    <property type="entry name" value="LRR_dom_sf"/>
</dbReference>
<organism evidence="2 3">
    <name type="scientific">Marasmiellus scandens</name>
    <dbReference type="NCBI Taxonomy" id="2682957"/>
    <lineage>
        <taxon>Eukaryota</taxon>
        <taxon>Fungi</taxon>
        <taxon>Dikarya</taxon>
        <taxon>Basidiomycota</taxon>
        <taxon>Agaricomycotina</taxon>
        <taxon>Agaricomycetes</taxon>
        <taxon>Agaricomycetidae</taxon>
        <taxon>Agaricales</taxon>
        <taxon>Marasmiineae</taxon>
        <taxon>Omphalotaceae</taxon>
        <taxon>Marasmiellus</taxon>
    </lineage>
</organism>
<feature type="compositionally biased region" description="Polar residues" evidence="1">
    <location>
        <begin position="46"/>
        <end position="55"/>
    </location>
</feature>